<evidence type="ECO:0000259" key="3">
    <source>
        <dbReference type="Pfam" id="PF26109"/>
    </source>
</evidence>
<sequence length="239" mass="27036">MGMPLTPAQLRLRDMEVLLRWEGEIDNRRLREVFGIQSVQASRLLASFLAEFPDTVARATPYAPITATQSFRPRLAGKSPDEYLQLIQKLGASHVDSTVEDLRLDLAPVHPSLFAVINQACRRRVGLRIRYRSLAAPEGQDRLVYPHVLVRAARRWHVRAWCIQRQAFRDFALGRVAQANLDAEPAPAAAQTDKDWSEFVKLIVQAHPGLPDGQARLIRDEYLGGEESRTLRVRRCLVG</sequence>
<dbReference type="InterPro" id="IPR059019">
    <property type="entry name" value="WHD_CapW"/>
</dbReference>
<gene>
    <name evidence="4" type="ORF">B7R77_07685</name>
</gene>
<dbReference type="PANTHER" id="PTHR34580:SF1">
    <property type="entry name" value="PROTEIN PAFC"/>
    <property type="match status" value="1"/>
</dbReference>
<dbReference type="InterPro" id="IPR026881">
    <property type="entry name" value="WYL_dom"/>
</dbReference>
<dbReference type="Pfam" id="PF13280">
    <property type="entry name" value="WYL"/>
    <property type="match status" value="1"/>
</dbReference>
<dbReference type="EMBL" id="NCTK01000001">
    <property type="protein sequence ID" value="OYQ13141.1"/>
    <property type="molecule type" value="Genomic_DNA"/>
</dbReference>
<reference evidence="4 5" key="1">
    <citation type="submission" date="2017-04" db="EMBL/GenBank/DDBJ databases">
        <title>Genome Announcement: Closed genomes of Ralstonia solanacearum strains K60, UW551, and UW700.</title>
        <authorList>
            <person name="Hayes M."/>
            <person name="Macintyre A.M."/>
            <person name="Allen C."/>
        </authorList>
    </citation>
    <scope>NUCLEOTIDE SEQUENCE [LARGE SCALE GENOMIC DNA]</scope>
    <source>
        <strain evidence="4 5">UW25</strain>
    </source>
</reference>
<proteinExistence type="predicted"/>
<evidence type="ECO:0000259" key="2">
    <source>
        <dbReference type="Pfam" id="PF26107"/>
    </source>
</evidence>
<dbReference type="InterPro" id="IPR051534">
    <property type="entry name" value="CBASS_pafABC_assoc_protein"/>
</dbReference>
<evidence type="ECO:0000313" key="4">
    <source>
        <dbReference type="EMBL" id="OYQ13141.1"/>
    </source>
</evidence>
<dbReference type="InterPro" id="IPR059020">
    <property type="entry name" value="CapW_CTD"/>
</dbReference>
<dbReference type="PROSITE" id="PS52050">
    <property type="entry name" value="WYL"/>
    <property type="match status" value="1"/>
</dbReference>
<dbReference type="Pfam" id="PF26109">
    <property type="entry name" value="WHD_BrxR"/>
    <property type="match status" value="1"/>
</dbReference>
<accession>A0AAP7ZMN6</accession>
<evidence type="ECO:0000313" key="5">
    <source>
        <dbReference type="Proteomes" id="UP000216164"/>
    </source>
</evidence>
<dbReference type="PANTHER" id="PTHR34580">
    <property type="match status" value="1"/>
</dbReference>
<comment type="caution">
    <text evidence="4">The sequence shown here is derived from an EMBL/GenBank/DDBJ whole genome shotgun (WGS) entry which is preliminary data.</text>
</comment>
<feature type="domain" description="DNA-binding transcriptional repressor CapW winged helix-turn-helix" evidence="3">
    <location>
        <begin position="9"/>
        <end position="88"/>
    </location>
</feature>
<dbReference type="AlphaFoldDB" id="A0AAP7ZMN6"/>
<feature type="domain" description="DNA-binding transcriptional repressor CapW C-terminal dimerisation" evidence="2">
    <location>
        <begin position="199"/>
        <end position="239"/>
    </location>
</feature>
<organism evidence="4 5">
    <name type="scientific">Ralstonia solanacearum K60</name>
    <dbReference type="NCBI Taxonomy" id="1091042"/>
    <lineage>
        <taxon>Bacteria</taxon>
        <taxon>Pseudomonadati</taxon>
        <taxon>Pseudomonadota</taxon>
        <taxon>Betaproteobacteria</taxon>
        <taxon>Burkholderiales</taxon>
        <taxon>Burkholderiaceae</taxon>
        <taxon>Ralstonia</taxon>
        <taxon>Ralstonia solanacearum species complex</taxon>
    </lineage>
</organism>
<evidence type="ECO:0000259" key="1">
    <source>
        <dbReference type="Pfam" id="PF13280"/>
    </source>
</evidence>
<name>A0AAP7ZMN6_RALSL</name>
<feature type="domain" description="WYL" evidence="1">
    <location>
        <begin position="113"/>
        <end position="179"/>
    </location>
</feature>
<dbReference type="Proteomes" id="UP000216164">
    <property type="component" value="Unassembled WGS sequence"/>
</dbReference>
<protein>
    <submittedName>
        <fullName evidence="4">WYL domain-containing protein</fullName>
    </submittedName>
</protein>
<dbReference type="Pfam" id="PF26107">
    <property type="entry name" value="BrxR_CTD"/>
    <property type="match status" value="1"/>
</dbReference>